<dbReference type="Proteomes" id="UP001249851">
    <property type="component" value="Unassembled WGS sequence"/>
</dbReference>
<evidence type="ECO:0000313" key="2">
    <source>
        <dbReference type="EMBL" id="KAK2553644.1"/>
    </source>
</evidence>
<evidence type="ECO:0000256" key="1">
    <source>
        <dbReference type="SAM" id="MobiDB-lite"/>
    </source>
</evidence>
<proteinExistence type="predicted"/>
<organism evidence="2 3">
    <name type="scientific">Acropora cervicornis</name>
    <name type="common">Staghorn coral</name>
    <dbReference type="NCBI Taxonomy" id="6130"/>
    <lineage>
        <taxon>Eukaryota</taxon>
        <taxon>Metazoa</taxon>
        <taxon>Cnidaria</taxon>
        <taxon>Anthozoa</taxon>
        <taxon>Hexacorallia</taxon>
        <taxon>Scleractinia</taxon>
        <taxon>Astrocoeniina</taxon>
        <taxon>Acroporidae</taxon>
        <taxon>Acropora</taxon>
    </lineage>
</organism>
<evidence type="ECO:0000313" key="3">
    <source>
        <dbReference type="Proteomes" id="UP001249851"/>
    </source>
</evidence>
<dbReference type="AlphaFoldDB" id="A0AAD9Q337"/>
<protein>
    <submittedName>
        <fullName evidence="2">Uncharacterized protein</fullName>
    </submittedName>
</protein>
<reference evidence="2" key="2">
    <citation type="journal article" date="2023" name="Science">
        <title>Genomic signatures of disease resistance in endangered staghorn corals.</title>
        <authorList>
            <person name="Vollmer S.V."/>
            <person name="Selwyn J.D."/>
            <person name="Despard B.A."/>
            <person name="Roesel C.L."/>
        </authorList>
    </citation>
    <scope>NUCLEOTIDE SEQUENCE</scope>
    <source>
        <strain evidence="2">K2</strain>
    </source>
</reference>
<comment type="caution">
    <text evidence="2">The sequence shown here is derived from an EMBL/GenBank/DDBJ whole genome shotgun (WGS) entry which is preliminary data.</text>
</comment>
<feature type="compositionally biased region" description="Basic and acidic residues" evidence="1">
    <location>
        <begin position="120"/>
        <end position="176"/>
    </location>
</feature>
<feature type="region of interest" description="Disordered" evidence="1">
    <location>
        <begin position="100"/>
        <end position="176"/>
    </location>
</feature>
<reference evidence="2" key="1">
    <citation type="journal article" date="2023" name="G3 (Bethesda)">
        <title>Whole genome assembly and annotation of the endangered Caribbean coral Acropora cervicornis.</title>
        <authorList>
            <person name="Selwyn J.D."/>
            <person name="Vollmer S.V."/>
        </authorList>
    </citation>
    <scope>NUCLEOTIDE SEQUENCE</scope>
    <source>
        <strain evidence="2">K2</strain>
    </source>
</reference>
<name>A0AAD9Q337_ACRCE</name>
<keyword evidence="3" id="KW-1185">Reference proteome</keyword>
<gene>
    <name evidence="2" type="ORF">P5673_025141</name>
</gene>
<accession>A0AAD9Q337</accession>
<dbReference type="EMBL" id="JARQWQ010000076">
    <property type="protein sequence ID" value="KAK2553644.1"/>
    <property type="molecule type" value="Genomic_DNA"/>
</dbReference>
<sequence>MFSLEAVYFNVILFVVLKERLAKLSYPFNKCADDGDVSTTSNECPTMKQKGCSCGCRVKSRSQLSCKQAEGRKKHSGQGCTESCRCFNYKNSFGTSINPWSTSVSKEKRKKILSSPPSLKRAERNLNGRKKELDKGTKEDNYEKNRKEQEREAKRRKKEEEKKKRDAKQQQEKNHW</sequence>